<dbReference type="PANTHER" id="PTHR12718">
    <property type="entry name" value="CELL CYCLE CONTROL PROTEIN CWF15"/>
    <property type="match status" value="1"/>
</dbReference>
<keyword evidence="4" id="KW-0472">Membrane</keyword>
<dbReference type="InterPro" id="IPR006973">
    <property type="entry name" value="Cwf_Cwc_15"/>
</dbReference>
<dbReference type="EMBL" id="JAUUTY010000002">
    <property type="protein sequence ID" value="KAK1677194.1"/>
    <property type="molecule type" value="Genomic_DNA"/>
</dbReference>
<keyword evidence="2" id="KW-0507">mRNA processing</keyword>
<feature type="transmembrane region" description="Helical" evidence="4">
    <location>
        <begin position="168"/>
        <end position="194"/>
    </location>
</feature>
<evidence type="ECO:0000313" key="5">
    <source>
        <dbReference type="EMBL" id="KAK1677194.1"/>
    </source>
</evidence>
<evidence type="ECO:0000313" key="6">
    <source>
        <dbReference type="Proteomes" id="UP001231189"/>
    </source>
</evidence>
<gene>
    <name evidence="5" type="ORF">QYE76_038042</name>
</gene>
<dbReference type="Proteomes" id="UP001231189">
    <property type="component" value="Unassembled WGS sequence"/>
</dbReference>
<comment type="similarity">
    <text evidence="1">Belongs to the CWC15 family.</text>
</comment>
<dbReference type="GO" id="GO:0003723">
    <property type="term" value="F:RNA binding"/>
    <property type="evidence" value="ECO:0007669"/>
    <property type="project" value="TreeGrafter"/>
</dbReference>
<protein>
    <submittedName>
        <fullName evidence="5">Uncharacterized protein</fullName>
    </submittedName>
</protein>
<proteinExistence type="inferred from homology"/>
<keyword evidence="4" id="KW-0812">Transmembrane</keyword>
<dbReference type="Pfam" id="PF04889">
    <property type="entry name" value="Cwf_Cwc_15"/>
    <property type="match status" value="1"/>
</dbReference>
<evidence type="ECO:0000256" key="3">
    <source>
        <dbReference type="ARBA" id="ARBA00023187"/>
    </source>
</evidence>
<evidence type="ECO:0000256" key="1">
    <source>
        <dbReference type="ARBA" id="ARBA00006644"/>
    </source>
</evidence>
<evidence type="ECO:0000256" key="4">
    <source>
        <dbReference type="SAM" id="Phobius"/>
    </source>
</evidence>
<dbReference type="GO" id="GO:0045292">
    <property type="term" value="P:mRNA cis splicing, via spliceosome"/>
    <property type="evidence" value="ECO:0007669"/>
    <property type="project" value="TreeGrafter"/>
</dbReference>
<reference evidence="5" key="1">
    <citation type="submission" date="2023-07" db="EMBL/GenBank/DDBJ databases">
        <title>A chromosome-level genome assembly of Lolium multiflorum.</title>
        <authorList>
            <person name="Chen Y."/>
            <person name="Copetti D."/>
            <person name="Kolliker R."/>
            <person name="Studer B."/>
        </authorList>
    </citation>
    <scope>NUCLEOTIDE SEQUENCE</scope>
    <source>
        <strain evidence="5">02402/16</strain>
        <tissue evidence="5">Leaf</tissue>
    </source>
</reference>
<name>A0AAD8WQV8_LOLMU</name>
<dbReference type="GO" id="GO:0071013">
    <property type="term" value="C:catalytic step 2 spliceosome"/>
    <property type="evidence" value="ECO:0007669"/>
    <property type="project" value="TreeGrafter"/>
</dbReference>
<dbReference type="AlphaFoldDB" id="A0AAD8WQV8"/>
<comment type="caution">
    <text evidence="5">The sequence shown here is derived from an EMBL/GenBank/DDBJ whole genome shotgun (WGS) entry which is preliminary data.</text>
</comment>
<organism evidence="5 6">
    <name type="scientific">Lolium multiflorum</name>
    <name type="common">Italian ryegrass</name>
    <name type="synonym">Lolium perenne subsp. multiflorum</name>
    <dbReference type="NCBI Taxonomy" id="4521"/>
    <lineage>
        <taxon>Eukaryota</taxon>
        <taxon>Viridiplantae</taxon>
        <taxon>Streptophyta</taxon>
        <taxon>Embryophyta</taxon>
        <taxon>Tracheophyta</taxon>
        <taxon>Spermatophyta</taxon>
        <taxon>Magnoliopsida</taxon>
        <taxon>Liliopsida</taxon>
        <taxon>Poales</taxon>
        <taxon>Poaceae</taxon>
        <taxon>BOP clade</taxon>
        <taxon>Pooideae</taxon>
        <taxon>Poodae</taxon>
        <taxon>Poeae</taxon>
        <taxon>Poeae Chloroplast Group 2 (Poeae type)</taxon>
        <taxon>Loliodinae</taxon>
        <taxon>Loliinae</taxon>
        <taxon>Lolium</taxon>
    </lineage>
</organism>
<keyword evidence="6" id="KW-1185">Reference proteome</keyword>
<keyword evidence="3" id="KW-0508">mRNA splicing</keyword>
<keyword evidence="4" id="KW-1133">Transmembrane helix</keyword>
<dbReference type="PANTHER" id="PTHR12718:SF2">
    <property type="entry name" value="SPLICEOSOME-ASSOCIATED PROTEIN CWC15 HOMOLOG"/>
    <property type="match status" value="1"/>
</dbReference>
<evidence type="ECO:0000256" key="2">
    <source>
        <dbReference type="ARBA" id="ARBA00022664"/>
    </source>
</evidence>
<accession>A0AAD8WQV8</accession>
<sequence>MAGPPALDPRWAEAASWNVRALNTQFARLDDDVAFKNQDRRETKTPKRFINNTIKSDFHRKFLHSSSSRASNVTSSAGTWIGRSLLAFGWEADGPPLPGANLSQWGHFDMLSKHPPEVKMGKSLNSEKPLEPPFYGGRSSLCFQVPSQACHLQLILRYIRHLCSLLRVMILLCVMTLLCVMILLCVSGLLRVIILRRLLLVRRLRRVCNLSKR</sequence>